<gene>
    <name evidence="1" type="ORF">AFUS01_LOCUS37187</name>
</gene>
<name>A0A8J2PN05_9HEXA</name>
<reference evidence="1" key="1">
    <citation type="submission" date="2021-06" db="EMBL/GenBank/DDBJ databases">
        <authorList>
            <person name="Hodson N. C."/>
            <person name="Mongue J. A."/>
            <person name="Jaron S. K."/>
        </authorList>
    </citation>
    <scope>NUCLEOTIDE SEQUENCE</scope>
</reference>
<comment type="caution">
    <text evidence="1">The sequence shown here is derived from an EMBL/GenBank/DDBJ whole genome shotgun (WGS) entry which is preliminary data.</text>
</comment>
<sequence length="15" mass="1819">ECVTRWWGDLKAIEL</sequence>
<organism evidence="1 2">
    <name type="scientific">Allacma fusca</name>
    <dbReference type="NCBI Taxonomy" id="39272"/>
    <lineage>
        <taxon>Eukaryota</taxon>
        <taxon>Metazoa</taxon>
        <taxon>Ecdysozoa</taxon>
        <taxon>Arthropoda</taxon>
        <taxon>Hexapoda</taxon>
        <taxon>Collembola</taxon>
        <taxon>Symphypleona</taxon>
        <taxon>Sminthuridae</taxon>
        <taxon>Allacma</taxon>
    </lineage>
</organism>
<protein>
    <submittedName>
        <fullName evidence="1">Uncharacterized protein</fullName>
    </submittedName>
</protein>
<evidence type="ECO:0000313" key="2">
    <source>
        <dbReference type="Proteomes" id="UP000708208"/>
    </source>
</evidence>
<accession>A0A8J2PN05</accession>
<keyword evidence="2" id="KW-1185">Reference proteome</keyword>
<feature type="non-terminal residue" evidence="1">
    <location>
        <position position="1"/>
    </location>
</feature>
<dbReference type="EMBL" id="CAJVCH010542571">
    <property type="protein sequence ID" value="CAG7827188.1"/>
    <property type="molecule type" value="Genomic_DNA"/>
</dbReference>
<proteinExistence type="predicted"/>
<dbReference type="Proteomes" id="UP000708208">
    <property type="component" value="Unassembled WGS sequence"/>
</dbReference>
<evidence type="ECO:0000313" key="1">
    <source>
        <dbReference type="EMBL" id="CAG7827188.1"/>
    </source>
</evidence>